<evidence type="ECO:0000313" key="1">
    <source>
        <dbReference type="EMBL" id="CAF4961724.1"/>
    </source>
</evidence>
<organism evidence="1 3">
    <name type="scientific">Rotaria socialis</name>
    <dbReference type="NCBI Taxonomy" id="392032"/>
    <lineage>
        <taxon>Eukaryota</taxon>
        <taxon>Metazoa</taxon>
        <taxon>Spiralia</taxon>
        <taxon>Gnathifera</taxon>
        <taxon>Rotifera</taxon>
        <taxon>Eurotatoria</taxon>
        <taxon>Bdelloidea</taxon>
        <taxon>Philodinida</taxon>
        <taxon>Philodinidae</taxon>
        <taxon>Rotaria</taxon>
    </lineage>
</organism>
<dbReference type="EMBL" id="CAJOBP010095771">
    <property type="protein sequence ID" value="CAF4961724.1"/>
    <property type="molecule type" value="Genomic_DNA"/>
</dbReference>
<dbReference type="AlphaFoldDB" id="A0A821YCQ2"/>
<protein>
    <submittedName>
        <fullName evidence="1">Uncharacterized protein</fullName>
    </submittedName>
</protein>
<dbReference type="EMBL" id="CAJOBP010105849">
    <property type="protein sequence ID" value="CAF4988879.1"/>
    <property type="molecule type" value="Genomic_DNA"/>
</dbReference>
<evidence type="ECO:0000313" key="2">
    <source>
        <dbReference type="EMBL" id="CAF4988879.1"/>
    </source>
</evidence>
<name>A0A821YCQ2_9BILA</name>
<accession>A0A821YCQ2</accession>
<feature type="non-terminal residue" evidence="1">
    <location>
        <position position="62"/>
    </location>
</feature>
<comment type="caution">
    <text evidence="1">The sequence shown here is derived from an EMBL/GenBank/DDBJ whole genome shotgun (WGS) entry which is preliminary data.</text>
</comment>
<sequence>MKRLRSLHSASSLTKIDNLTTSELYLIATLIADKYLVDDGENEQLFNSDLAELTGIHIERIN</sequence>
<gene>
    <name evidence="1" type="ORF">UJA718_LOCUS48280</name>
    <name evidence="2" type="ORF">UJA718_LOCUS49718</name>
</gene>
<evidence type="ECO:0000313" key="3">
    <source>
        <dbReference type="Proteomes" id="UP000663873"/>
    </source>
</evidence>
<dbReference type="Proteomes" id="UP000663873">
    <property type="component" value="Unassembled WGS sequence"/>
</dbReference>
<keyword evidence="3" id="KW-1185">Reference proteome</keyword>
<proteinExistence type="predicted"/>
<reference evidence="1" key="1">
    <citation type="submission" date="2021-02" db="EMBL/GenBank/DDBJ databases">
        <authorList>
            <person name="Nowell W R."/>
        </authorList>
    </citation>
    <scope>NUCLEOTIDE SEQUENCE</scope>
</reference>